<dbReference type="PIRSF" id="PIRSF000709">
    <property type="entry name" value="6PFK_2-Ptase"/>
    <property type="match status" value="1"/>
</dbReference>
<dbReference type="GO" id="GO:0016791">
    <property type="term" value="F:phosphatase activity"/>
    <property type="evidence" value="ECO:0007669"/>
    <property type="project" value="TreeGrafter"/>
</dbReference>
<accession>A0A387BIA5</accession>
<dbReference type="AlphaFoldDB" id="A0A387BIA5"/>
<dbReference type="SUPFAM" id="SSF53254">
    <property type="entry name" value="Phosphoglycerate mutase-like"/>
    <property type="match status" value="1"/>
</dbReference>
<dbReference type="OrthoDB" id="9782128at2"/>
<dbReference type="EMBL" id="CP032627">
    <property type="protein sequence ID" value="AYG00846.1"/>
    <property type="molecule type" value="Genomic_DNA"/>
</dbReference>
<protein>
    <submittedName>
        <fullName evidence="3">Histidine phosphatase family protein</fullName>
    </submittedName>
</protein>
<evidence type="ECO:0000313" key="4">
    <source>
        <dbReference type="Proteomes" id="UP000269374"/>
    </source>
</evidence>
<dbReference type="SMART" id="SM00855">
    <property type="entry name" value="PGAM"/>
    <property type="match status" value="1"/>
</dbReference>
<dbReference type="Gene3D" id="3.40.50.1240">
    <property type="entry name" value="Phosphoglycerate mutase-like"/>
    <property type="match status" value="1"/>
</dbReference>
<dbReference type="CDD" id="cd07067">
    <property type="entry name" value="HP_PGM_like"/>
    <property type="match status" value="1"/>
</dbReference>
<proteinExistence type="predicted"/>
<name>A0A387BIA5_9LACT</name>
<dbReference type="KEGG" id="lact:D7I46_06895"/>
<dbReference type="PROSITE" id="PS00175">
    <property type="entry name" value="PG_MUTASE"/>
    <property type="match status" value="1"/>
</dbReference>
<feature type="binding site" evidence="2">
    <location>
        <position position="100"/>
    </location>
    <ligand>
        <name>substrate</name>
    </ligand>
</feature>
<dbReference type="GO" id="GO:0005737">
    <property type="term" value="C:cytoplasm"/>
    <property type="evidence" value="ECO:0007669"/>
    <property type="project" value="TreeGrafter"/>
</dbReference>
<organism evidence="3 4">
    <name type="scientific">Lactococcus allomyrinae</name>
    <dbReference type="NCBI Taxonomy" id="2419773"/>
    <lineage>
        <taxon>Bacteria</taxon>
        <taxon>Bacillati</taxon>
        <taxon>Bacillota</taxon>
        <taxon>Bacilli</taxon>
        <taxon>Lactobacillales</taxon>
        <taxon>Streptococcaceae</taxon>
        <taxon>Lactococcus</taxon>
    </lineage>
</organism>
<dbReference type="InterPro" id="IPR013078">
    <property type="entry name" value="His_Pase_superF_clade-1"/>
</dbReference>
<dbReference type="Proteomes" id="UP000269374">
    <property type="component" value="Chromosome"/>
</dbReference>
<feature type="binding site" evidence="2">
    <location>
        <position position="60"/>
    </location>
    <ligand>
        <name>substrate</name>
    </ligand>
</feature>
<evidence type="ECO:0000256" key="2">
    <source>
        <dbReference type="PIRSR" id="PIRSR613078-2"/>
    </source>
</evidence>
<feature type="active site" description="Tele-phosphohistidine intermediate" evidence="1">
    <location>
        <position position="9"/>
    </location>
</feature>
<keyword evidence="4" id="KW-1185">Reference proteome</keyword>
<dbReference type="InterPro" id="IPR050275">
    <property type="entry name" value="PGM_Phosphatase"/>
</dbReference>
<dbReference type="RefSeq" id="WP_120772234.1">
    <property type="nucleotide sequence ID" value="NZ_CP032627.1"/>
</dbReference>
<dbReference type="PANTHER" id="PTHR48100:SF5">
    <property type="entry name" value="HISTIDINE PHOSPHATASE FAMILY PROTEIN"/>
    <property type="match status" value="1"/>
</dbReference>
<evidence type="ECO:0000313" key="3">
    <source>
        <dbReference type="EMBL" id="AYG00846.1"/>
    </source>
</evidence>
<dbReference type="InterPro" id="IPR029033">
    <property type="entry name" value="His_PPase_superfam"/>
</dbReference>
<evidence type="ECO:0000256" key="1">
    <source>
        <dbReference type="PIRSR" id="PIRSR613078-1"/>
    </source>
</evidence>
<feature type="active site" description="Proton donor/acceptor" evidence="1">
    <location>
        <position position="89"/>
    </location>
</feature>
<dbReference type="Pfam" id="PF00300">
    <property type="entry name" value="His_Phos_1"/>
    <property type="match status" value="1"/>
</dbReference>
<gene>
    <name evidence="3" type="ORF">D7I46_06895</name>
</gene>
<reference evidence="3 4" key="1">
    <citation type="submission" date="2018-09" db="EMBL/GenBank/DDBJ databases">
        <title>Genome sequencing of strain 1JSPR-7.</title>
        <authorList>
            <person name="Heo J."/>
            <person name="Kim S.-J."/>
            <person name="Kwon S.-W."/>
        </authorList>
    </citation>
    <scope>NUCLEOTIDE SEQUENCE [LARGE SCALE GENOMIC DNA]</scope>
    <source>
        <strain evidence="3 4">1JSPR-7</strain>
    </source>
</reference>
<feature type="binding site" evidence="2">
    <location>
        <begin position="8"/>
        <end position="15"/>
    </location>
    <ligand>
        <name>substrate</name>
    </ligand>
</feature>
<sequence length="188" mass="21763">MKNIYMMRHGETLFNVQGRTQGWCDSPLTEKGIADAKKAGIFMTNFPVSFDHFYTSTQERASDTLELVFPEVQYERLKGLKELNFGQFEGHPQYLEVRDKSTFFKQFGGESFEEVADRMLSALTEICQRDDTQNIFCVSHGASTWSLLIRLLGRRPVELGGIHNLEMIHFTYNEETKKLEFKEKISTI</sequence>
<dbReference type="InterPro" id="IPR001345">
    <property type="entry name" value="PG/BPGM_mutase_AS"/>
</dbReference>
<dbReference type="PANTHER" id="PTHR48100">
    <property type="entry name" value="BROAD-SPECIFICITY PHOSPHATASE YOR283W-RELATED"/>
    <property type="match status" value="1"/>
</dbReference>